<dbReference type="InterPro" id="IPR012340">
    <property type="entry name" value="NA-bd_OB-fold"/>
</dbReference>
<dbReference type="AlphaFoldDB" id="A0A0M8MU45"/>
<dbReference type="Pfam" id="PF00436">
    <property type="entry name" value="SSB"/>
    <property type="match status" value="1"/>
</dbReference>
<dbReference type="InterPro" id="IPR000424">
    <property type="entry name" value="Primosome_PriB/ssb"/>
</dbReference>
<keyword evidence="1 2" id="KW-0238">DNA-binding</keyword>
<keyword evidence="5" id="KW-1185">Reference proteome</keyword>
<dbReference type="VEuPathDB" id="FungiDB:Malapachy_3839"/>
<dbReference type="CDD" id="cd04496">
    <property type="entry name" value="SSB_OBF"/>
    <property type="match status" value="1"/>
</dbReference>
<accession>A0A0M8MU45</accession>
<name>A0A0M8MU45_9BASI</name>
<evidence type="ECO:0000256" key="2">
    <source>
        <dbReference type="PROSITE-ProRule" id="PRU00252"/>
    </source>
</evidence>
<organism evidence="4 5">
    <name type="scientific">Malassezia pachydermatis</name>
    <dbReference type="NCBI Taxonomy" id="77020"/>
    <lineage>
        <taxon>Eukaryota</taxon>
        <taxon>Fungi</taxon>
        <taxon>Dikarya</taxon>
        <taxon>Basidiomycota</taxon>
        <taxon>Ustilaginomycotina</taxon>
        <taxon>Malasseziomycetes</taxon>
        <taxon>Malasseziales</taxon>
        <taxon>Malasseziaceae</taxon>
        <taxon>Malassezia</taxon>
    </lineage>
</organism>
<dbReference type="RefSeq" id="XP_017992006.1">
    <property type="nucleotide sequence ID" value="XM_018138298.1"/>
</dbReference>
<dbReference type="EMBL" id="LGAV01000004">
    <property type="protein sequence ID" value="KOS14374.1"/>
    <property type="molecule type" value="Genomic_DNA"/>
</dbReference>
<dbReference type="GeneID" id="28730174"/>
<evidence type="ECO:0000256" key="1">
    <source>
        <dbReference type="ARBA" id="ARBA00023125"/>
    </source>
</evidence>
<evidence type="ECO:0000256" key="3">
    <source>
        <dbReference type="SAM" id="MobiDB-lite"/>
    </source>
</evidence>
<evidence type="ECO:0000313" key="5">
    <source>
        <dbReference type="Proteomes" id="UP000037751"/>
    </source>
</evidence>
<reference evidence="4 5" key="1">
    <citation type="submission" date="2015-07" db="EMBL/GenBank/DDBJ databases">
        <title>Draft Genome Sequence of Malassezia furfur CBS1878 and Malassezia pachydermatis CBS1879.</title>
        <authorList>
            <person name="Triana S."/>
            <person name="Ohm R."/>
            <person name="Gonzalez A."/>
            <person name="DeCock H."/>
            <person name="Restrepo S."/>
            <person name="Celis A."/>
        </authorList>
    </citation>
    <scope>NUCLEOTIDE SEQUENCE [LARGE SCALE GENOMIC DNA]</scope>
    <source>
        <strain evidence="4 5">CBS 1879</strain>
    </source>
</reference>
<dbReference type="SUPFAM" id="SSF50249">
    <property type="entry name" value="Nucleic acid-binding proteins"/>
    <property type="match status" value="1"/>
</dbReference>
<dbReference type="Proteomes" id="UP000037751">
    <property type="component" value="Unassembled WGS sequence"/>
</dbReference>
<proteinExistence type="predicted"/>
<dbReference type="Gene3D" id="2.40.50.140">
    <property type="entry name" value="Nucleic acid-binding proteins"/>
    <property type="match status" value="1"/>
</dbReference>
<dbReference type="PROSITE" id="PS50935">
    <property type="entry name" value="SSB"/>
    <property type="match status" value="1"/>
</dbReference>
<gene>
    <name evidence="4" type="ORF">Malapachy_3839</name>
</gene>
<protein>
    <submittedName>
        <fullName evidence="4">Nucleic acid-binding protein</fullName>
    </submittedName>
</protein>
<feature type="region of interest" description="Disordered" evidence="3">
    <location>
        <begin position="57"/>
        <end position="77"/>
    </location>
</feature>
<dbReference type="OrthoDB" id="1078367at2759"/>
<sequence length="141" mass="15760">MFPTSLRVLPRALNTRAFSSTPSSALSRVTLIGRLVASPEVRESRNGKEYLRYVLATTDQPGPPNEDGSPATPTSSFHSIFAFGENTVNRLKDVPKGSLLYVEGDFRVVRTPGEEDMPPQEQWLVQHRNYRVLMRPKTDSA</sequence>
<dbReference type="STRING" id="77020.A0A0M8MU45"/>
<comment type="caution">
    <text evidence="4">The sequence shown here is derived from an EMBL/GenBank/DDBJ whole genome shotgun (WGS) entry which is preliminary data.</text>
</comment>
<dbReference type="GO" id="GO:0003697">
    <property type="term" value="F:single-stranded DNA binding"/>
    <property type="evidence" value="ECO:0007669"/>
    <property type="project" value="InterPro"/>
</dbReference>
<evidence type="ECO:0000313" key="4">
    <source>
        <dbReference type="EMBL" id="KOS14374.1"/>
    </source>
</evidence>